<feature type="transmembrane region" description="Helical" evidence="1">
    <location>
        <begin position="34"/>
        <end position="57"/>
    </location>
</feature>
<evidence type="ECO:0000256" key="2">
    <source>
        <dbReference type="SAM" id="SignalP"/>
    </source>
</evidence>
<keyword evidence="1" id="KW-0812">Transmembrane</keyword>
<proteinExistence type="predicted"/>
<evidence type="ECO:0000256" key="1">
    <source>
        <dbReference type="SAM" id="Phobius"/>
    </source>
</evidence>
<evidence type="ECO:0000313" key="4">
    <source>
        <dbReference type="Proteomes" id="UP000293291"/>
    </source>
</evidence>
<evidence type="ECO:0000313" key="3">
    <source>
        <dbReference type="EMBL" id="RYC01084.1"/>
    </source>
</evidence>
<evidence type="ECO:0008006" key="5">
    <source>
        <dbReference type="Google" id="ProtNLM"/>
    </source>
</evidence>
<dbReference type="EMBL" id="SDWU01000012">
    <property type="protein sequence ID" value="RYC01084.1"/>
    <property type="molecule type" value="Genomic_DNA"/>
</dbReference>
<dbReference type="Proteomes" id="UP000293291">
    <property type="component" value="Unassembled WGS sequence"/>
</dbReference>
<gene>
    <name evidence="3" type="ORF">EUA07_11870</name>
</gene>
<comment type="caution">
    <text evidence="3">The sequence shown here is derived from an EMBL/GenBank/DDBJ whole genome shotgun (WGS) entry which is preliminary data.</text>
</comment>
<keyword evidence="4" id="KW-1185">Reference proteome</keyword>
<accession>A0A4Q2SA33</accession>
<dbReference type="RefSeq" id="WP_129455384.1">
    <property type="nucleotide sequence ID" value="NZ_JACXYX010000006.1"/>
</dbReference>
<reference evidence="3 4" key="1">
    <citation type="submission" date="2019-01" db="EMBL/GenBank/DDBJ databases">
        <title>Novel species of Nocardioides.</title>
        <authorList>
            <person name="Liu Q."/>
            <person name="Xin Y.-H."/>
        </authorList>
    </citation>
    <scope>NUCLEOTIDE SEQUENCE [LARGE SCALE GENOMIC DNA]</scope>
    <source>
        <strain evidence="3 4">CGMCC 4.6875</strain>
    </source>
</reference>
<feature type="chain" id="PRO_5020337828" description="Secreted protein" evidence="2">
    <location>
        <begin position="25"/>
        <end position="95"/>
    </location>
</feature>
<keyword evidence="1" id="KW-1133">Transmembrane helix</keyword>
<sequence length="95" mass="9471">MLRTVVVALASVVAAISLAPTASAVSAMSAEALVVVASLAAATALLGVHGPAVVPDATLRALRPRRRAACVPLVLAGRTTDVGHHPVRPRAPGLV</sequence>
<name>A0A4Q2SA33_9ACTN</name>
<protein>
    <recommendedName>
        <fullName evidence="5">Secreted protein</fullName>
    </recommendedName>
</protein>
<keyword evidence="1" id="KW-0472">Membrane</keyword>
<organism evidence="3 4">
    <name type="scientific">Nocardioides ganghwensis</name>
    <dbReference type="NCBI Taxonomy" id="252230"/>
    <lineage>
        <taxon>Bacteria</taxon>
        <taxon>Bacillati</taxon>
        <taxon>Actinomycetota</taxon>
        <taxon>Actinomycetes</taxon>
        <taxon>Propionibacteriales</taxon>
        <taxon>Nocardioidaceae</taxon>
        <taxon>Nocardioides</taxon>
    </lineage>
</organism>
<feature type="signal peptide" evidence="2">
    <location>
        <begin position="1"/>
        <end position="24"/>
    </location>
</feature>
<dbReference type="AlphaFoldDB" id="A0A4Q2SA33"/>
<keyword evidence="2" id="KW-0732">Signal</keyword>